<accession>A0AAU7PT90</accession>
<protein>
    <submittedName>
        <fullName evidence="2">YHYH domain-containing protein</fullName>
    </submittedName>
</protein>
<dbReference type="NCBIfam" id="NF033223">
    <property type="entry name" value="YHYH_alt"/>
    <property type="match status" value="1"/>
</dbReference>
<organism evidence="2">
    <name type="scientific">Lacrimispora sp. BS-2</name>
    <dbReference type="NCBI Taxonomy" id="3151850"/>
    <lineage>
        <taxon>Bacteria</taxon>
        <taxon>Bacillati</taxon>
        <taxon>Bacillota</taxon>
        <taxon>Clostridia</taxon>
        <taxon>Lachnospirales</taxon>
        <taxon>Lachnospiraceae</taxon>
        <taxon>Lacrimispora</taxon>
    </lineage>
</organism>
<gene>
    <name evidence="2" type="ORF">ABFV83_06830</name>
</gene>
<feature type="compositionally biased region" description="Low complexity" evidence="1">
    <location>
        <begin position="94"/>
        <end position="103"/>
    </location>
</feature>
<proteinExistence type="predicted"/>
<evidence type="ECO:0000313" key="2">
    <source>
        <dbReference type="EMBL" id="XBS55498.1"/>
    </source>
</evidence>
<sequence>MNSKVLSRKLRVLAKKVKRIALFIAAILIIGSMETSYSGCIIIAQAHSGRTDSQGGHHDYKNKSGLGSYHYHHGQPAHLHPNGVCPYENGNGASSSKQTSSSTSEKKEESPLNVQDYKLVFDSTFYYNNNSDLQTTIGNNEQKLLEHFVFYGMAEGRKGCSDFDVMIYKDNNIDLAATYGDDFKKYYEHFMECGHNENRIHN</sequence>
<name>A0AAU7PT90_9FIRM</name>
<dbReference type="AlphaFoldDB" id="A0AAU7PT90"/>
<evidence type="ECO:0000256" key="1">
    <source>
        <dbReference type="SAM" id="MobiDB-lite"/>
    </source>
</evidence>
<dbReference type="RefSeq" id="WP_349948165.1">
    <property type="nucleotide sequence ID" value="NZ_CP157940.1"/>
</dbReference>
<reference evidence="2" key="1">
    <citation type="submission" date="2024-06" db="EMBL/GenBank/DDBJ databases">
        <title>Lacrimispora cavernae sp. nov., a novel anaerobe isolated from bat guano pile inside a cave.</title>
        <authorList>
            <person name="Miller S.L."/>
            <person name="Lu N."/>
            <person name="King J."/>
            <person name="Sankaranarayanan K."/>
            <person name="Lawson P.A."/>
        </authorList>
    </citation>
    <scope>NUCLEOTIDE SEQUENCE</scope>
    <source>
        <strain evidence="2">BS-2</strain>
    </source>
</reference>
<dbReference type="InterPro" id="IPR047773">
    <property type="entry name" value="YHYH_dom_bact"/>
</dbReference>
<dbReference type="EMBL" id="CP157940">
    <property type="protein sequence ID" value="XBS55498.1"/>
    <property type="molecule type" value="Genomic_DNA"/>
</dbReference>
<feature type="region of interest" description="Disordered" evidence="1">
    <location>
        <begin position="80"/>
        <end position="111"/>
    </location>
</feature>